<dbReference type="SUPFAM" id="SSF52540">
    <property type="entry name" value="P-loop containing nucleoside triphosphate hydrolases"/>
    <property type="match status" value="1"/>
</dbReference>
<proteinExistence type="predicted"/>
<accession>A0ABY7EGI0</accession>
<dbReference type="Gene3D" id="3.40.50.300">
    <property type="entry name" value="P-loop containing nucleotide triphosphate hydrolases"/>
    <property type="match status" value="1"/>
</dbReference>
<organism evidence="1 2">
    <name type="scientific">Mya arenaria</name>
    <name type="common">Soft-shell clam</name>
    <dbReference type="NCBI Taxonomy" id="6604"/>
    <lineage>
        <taxon>Eukaryota</taxon>
        <taxon>Metazoa</taxon>
        <taxon>Spiralia</taxon>
        <taxon>Lophotrochozoa</taxon>
        <taxon>Mollusca</taxon>
        <taxon>Bivalvia</taxon>
        <taxon>Autobranchia</taxon>
        <taxon>Heteroconchia</taxon>
        <taxon>Euheterodonta</taxon>
        <taxon>Imparidentia</taxon>
        <taxon>Neoheterodontei</taxon>
        <taxon>Myida</taxon>
        <taxon>Myoidea</taxon>
        <taxon>Myidae</taxon>
        <taxon>Mya</taxon>
    </lineage>
</organism>
<dbReference type="PANTHER" id="PTHR47691">
    <property type="entry name" value="REGULATOR-RELATED"/>
    <property type="match status" value="1"/>
</dbReference>
<evidence type="ECO:0000313" key="1">
    <source>
        <dbReference type="EMBL" id="WAR07911.1"/>
    </source>
</evidence>
<evidence type="ECO:0000313" key="2">
    <source>
        <dbReference type="Proteomes" id="UP001164746"/>
    </source>
</evidence>
<evidence type="ECO:0008006" key="3">
    <source>
        <dbReference type="Google" id="ProtNLM"/>
    </source>
</evidence>
<name>A0ABY7EGI0_MYAAR</name>
<gene>
    <name evidence="1" type="ORF">MAR_017869</name>
</gene>
<dbReference type="EMBL" id="CP111017">
    <property type="protein sequence ID" value="WAR07911.1"/>
    <property type="molecule type" value="Genomic_DNA"/>
</dbReference>
<protein>
    <recommendedName>
        <fullName evidence="3">NB-ARC domain-containing protein</fullName>
    </recommendedName>
</protein>
<dbReference type="PANTHER" id="PTHR47691:SF3">
    <property type="entry name" value="HTH-TYPE TRANSCRIPTIONAL REGULATOR RV0890C-RELATED"/>
    <property type="match status" value="1"/>
</dbReference>
<dbReference type="InterPro" id="IPR027417">
    <property type="entry name" value="P-loop_NTPase"/>
</dbReference>
<reference evidence="1" key="1">
    <citation type="submission" date="2022-11" db="EMBL/GenBank/DDBJ databases">
        <title>Centuries of genome instability and evolution in soft-shell clam transmissible cancer (bioRxiv).</title>
        <authorList>
            <person name="Hart S.F.M."/>
            <person name="Yonemitsu M.A."/>
            <person name="Giersch R.M."/>
            <person name="Beal B.F."/>
            <person name="Arriagada G."/>
            <person name="Davis B.W."/>
            <person name="Ostrander E.A."/>
            <person name="Goff S.P."/>
            <person name="Metzger M.J."/>
        </authorList>
    </citation>
    <scope>NUCLEOTIDE SEQUENCE</scope>
    <source>
        <strain evidence="1">MELC-2E11</strain>
        <tissue evidence="1">Siphon/mantle</tissue>
    </source>
</reference>
<dbReference type="Proteomes" id="UP001164746">
    <property type="component" value="Chromosome 6"/>
</dbReference>
<sequence length="558" mass="63974">MGDMYKYIFELRKHWEENKELKAVIVDMTNDGGPNQVTKPDIEEDQRRWLISLCLHNVVSPALRTYVRSIVEAEYQKYMKSHKIDAQQFPNYLKKYPPTKKDMNYESINNNKHLPKVNRKPDLVNFDLCVKDAVDYSKLFLQSHMVHYTGLDETCDQSVLLGIIANMDSFPQIIKAAADKLRTEVRNPWAHVNFTEWDTVKYQNCFQLMTQVIKNMALPRLKEIAILDELTDWKANGLHFLNGTTLGLEFLKSLTQKCKDLATYINGIEKTSDTNFETCRTAVANISLSLESCVQELNKKYAQLESRTGTQESILLQVSKDFSDVKSAVVQADDYTNQLRKQVEVGTEDTRELLRNTRFDIEGMAKDIAETRIEINILKRNMSYDRPQNMPCFYPPNRLQNFIGRDFELDGLETNFASHKGKVLTQVICGLGGIGKTTIGSEYAWRSAGFYEGGIFWLDAENNESMANSVQKLPIDTGTTGQNAQETLHKTTRWLSMLQQKWLLVIDNVDADDLSETISELILGSWRRESKGHLLITTRRESAQAEEDFQVSADFCLT</sequence>
<keyword evidence="2" id="KW-1185">Reference proteome</keyword>